<evidence type="ECO:0000256" key="3">
    <source>
        <dbReference type="ARBA" id="ARBA00022692"/>
    </source>
</evidence>
<feature type="transmembrane region" description="Helical" evidence="6">
    <location>
        <begin position="272"/>
        <end position="293"/>
    </location>
</feature>
<dbReference type="GO" id="GO:0005886">
    <property type="term" value="C:plasma membrane"/>
    <property type="evidence" value="ECO:0007669"/>
    <property type="project" value="TreeGrafter"/>
</dbReference>
<dbReference type="GO" id="GO:0046839">
    <property type="term" value="P:phospholipid dephosphorylation"/>
    <property type="evidence" value="ECO:0007669"/>
    <property type="project" value="TreeGrafter"/>
</dbReference>
<evidence type="ECO:0000313" key="9">
    <source>
        <dbReference type="Proteomes" id="UP000192578"/>
    </source>
</evidence>
<evidence type="ECO:0000313" key="8">
    <source>
        <dbReference type="EMBL" id="OQV14534.1"/>
    </source>
</evidence>
<evidence type="ECO:0000256" key="4">
    <source>
        <dbReference type="ARBA" id="ARBA00022989"/>
    </source>
</evidence>
<keyword evidence="9" id="KW-1185">Reference proteome</keyword>
<feature type="transmembrane region" description="Helical" evidence="6">
    <location>
        <begin position="240"/>
        <end position="260"/>
    </location>
</feature>
<dbReference type="GO" id="GO:0006644">
    <property type="term" value="P:phospholipid metabolic process"/>
    <property type="evidence" value="ECO:0007669"/>
    <property type="project" value="InterPro"/>
</dbReference>
<keyword evidence="5 6" id="KW-0472">Membrane</keyword>
<sequence length="345" mass="38373">MSGGAVAGKDAQKSPMKHRIIHWKAIVSLRNAIELGSIVCACIPFLVVRYLGAYRRGFFCSDTDIMYPYKDDTVPFSILAMTGCLVPLLVVFSGEFFRFTLSRSHYNDYETHYELCGLKIPAFLSSAVRINALFAYGALICVSVTDITKYSVGRLRPHFLPVCANDLDWAKIVCGNSTGNTYITDPFCPAAKSTDPAVLARFEDSRLSFLSGHSSFSFYCAFFVIYYLETRLKWMNMRFFKAFFQSVVFMGAALCGASRVRDNKHHPTDVLAGSFLGFVVATVVVFVVGDYFLDRRALRAKVRGYFKTTENGKCGGDIEAAAAGRQYVDMDFIDSGKNSDPKMVA</sequence>
<comment type="caution">
    <text evidence="8">The sequence shown here is derived from an EMBL/GenBank/DDBJ whole genome shotgun (WGS) entry which is preliminary data.</text>
</comment>
<dbReference type="SUPFAM" id="SSF48317">
    <property type="entry name" value="Acid phosphatase/Vanadium-dependent haloperoxidase"/>
    <property type="match status" value="1"/>
</dbReference>
<dbReference type="Pfam" id="PF01569">
    <property type="entry name" value="PAP2"/>
    <property type="match status" value="1"/>
</dbReference>
<dbReference type="PANTHER" id="PTHR10165:SF103">
    <property type="entry name" value="PHOSPHOLIPID PHOSPHATASE HOMOLOG 1.2 HOMOLOG"/>
    <property type="match status" value="1"/>
</dbReference>
<evidence type="ECO:0000259" key="7">
    <source>
        <dbReference type="SMART" id="SM00014"/>
    </source>
</evidence>
<feature type="domain" description="Phosphatidic acid phosphatase type 2/haloperoxidase" evidence="7">
    <location>
        <begin position="131"/>
        <end position="285"/>
    </location>
</feature>
<dbReference type="EMBL" id="MTYJ01000103">
    <property type="protein sequence ID" value="OQV14534.1"/>
    <property type="molecule type" value="Genomic_DNA"/>
</dbReference>
<keyword evidence="4 6" id="KW-1133">Transmembrane helix</keyword>
<gene>
    <name evidence="8" type="ORF">BV898_11255</name>
</gene>
<evidence type="ECO:0000256" key="1">
    <source>
        <dbReference type="ARBA" id="ARBA00004141"/>
    </source>
</evidence>
<evidence type="ECO:0000256" key="2">
    <source>
        <dbReference type="ARBA" id="ARBA00008816"/>
    </source>
</evidence>
<feature type="transmembrane region" description="Helical" evidence="6">
    <location>
        <begin position="32"/>
        <end position="54"/>
    </location>
</feature>
<protein>
    <submittedName>
        <fullName evidence="8">Phospholipid phosphatase 1</fullName>
    </submittedName>
</protein>
<comment type="similarity">
    <text evidence="2">Belongs to the PA-phosphatase related phosphoesterase family.</text>
</comment>
<dbReference type="Gene3D" id="1.20.144.10">
    <property type="entry name" value="Phosphatidic acid phosphatase type 2/haloperoxidase"/>
    <property type="match status" value="1"/>
</dbReference>
<dbReference type="GO" id="GO:0007165">
    <property type="term" value="P:signal transduction"/>
    <property type="evidence" value="ECO:0007669"/>
    <property type="project" value="TreeGrafter"/>
</dbReference>
<dbReference type="PANTHER" id="PTHR10165">
    <property type="entry name" value="LIPID PHOSPHATE PHOSPHATASE"/>
    <property type="match status" value="1"/>
</dbReference>
<evidence type="ECO:0000256" key="6">
    <source>
        <dbReference type="SAM" id="Phobius"/>
    </source>
</evidence>
<name>A0A1W0WH60_HYPEX</name>
<dbReference type="AlphaFoldDB" id="A0A1W0WH60"/>
<dbReference type="Proteomes" id="UP000192578">
    <property type="component" value="Unassembled WGS sequence"/>
</dbReference>
<dbReference type="GO" id="GO:0008195">
    <property type="term" value="F:phosphatidate phosphatase activity"/>
    <property type="evidence" value="ECO:0007669"/>
    <property type="project" value="TreeGrafter"/>
</dbReference>
<feature type="transmembrane region" description="Helical" evidence="6">
    <location>
        <begin position="207"/>
        <end position="228"/>
    </location>
</feature>
<evidence type="ECO:0000256" key="5">
    <source>
        <dbReference type="ARBA" id="ARBA00023136"/>
    </source>
</evidence>
<organism evidence="8 9">
    <name type="scientific">Hypsibius exemplaris</name>
    <name type="common">Freshwater tardigrade</name>
    <dbReference type="NCBI Taxonomy" id="2072580"/>
    <lineage>
        <taxon>Eukaryota</taxon>
        <taxon>Metazoa</taxon>
        <taxon>Ecdysozoa</taxon>
        <taxon>Tardigrada</taxon>
        <taxon>Eutardigrada</taxon>
        <taxon>Parachela</taxon>
        <taxon>Hypsibioidea</taxon>
        <taxon>Hypsibiidae</taxon>
        <taxon>Hypsibius</taxon>
    </lineage>
</organism>
<feature type="transmembrane region" description="Helical" evidence="6">
    <location>
        <begin position="74"/>
        <end position="97"/>
    </location>
</feature>
<keyword evidence="3 6" id="KW-0812">Transmembrane</keyword>
<dbReference type="OrthoDB" id="8907274at2759"/>
<dbReference type="InterPro" id="IPR043216">
    <property type="entry name" value="PAP-like"/>
</dbReference>
<dbReference type="SMART" id="SM00014">
    <property type="entry name" value="acidPPc"/>
    <property type="match status" value="1"/>
</dbReference>
<proteinExistence type="inferred from homology"/>
<reference evidence="9" key="1">
    <citation type="submission" date="2017-01" db="EMBL/GenBank/DDBJ databases">
        <title>Comparative genomics of anhydrobiosis in the tardigrade Hypsibius dujardini.</title>
        <authorList>
            <person name="Yoshida Y."/>
            <person name="Koutsovoulos G."/>
            <person name="Laetsch D."/>
            <person name="Stevens L."/>
            <person name="Kumar S."/>
            <person name="Horikawa D."/>
            <person name="Ishino K."/>
            <person name="Komine S."/>
            <person name="Tomita M."/>
            <person name="Blaxter M."/>
            <person name="Arakawa K."/>
        </authorList>
    </citation>
    <scope>NUCLEOTIDE SEQUENCE [LARGE SCALE GENOMIC DNA]</scope>
    <source>
        <strain evidence="9">Z151</strain>
    </source>
</reference>
<dbReference type="InterPro" id="IPR036938">
    <property type="entry name" value="PAP2/HPO_sf"/>
</dbReference>
<accession>A0A1W0WH60</accession>
<comment type="subcellular location">
    <subcellularLocation>
        <location evidence="1">Membrane</location>
        <topology evidence="1">Multi-pass membrane protein</topology>
    </subcellularLocation>
</comment>
<dbReference type="InterPro" id="IPR000326">
    <property type="entry name" value="PAP2/HPO"/>
</dbReference>